<accession>A0AAJ8BTR4</accession>
<proteinExistence type="predicted"/>
<dbReference type="AlphaFoldDB" id="A0AAJ8BTR4"/>
<name>A0AAJ8BTR4_ASPNG</name>
<evidence type="ECO:0000313" key="1">
    <source>
        <dbReference type="RefSeq" id="XP_059603684.1"/>
    </source>
</evidence>
<gene>
    <name evidence="1" type="ORF">An04g08260</name>
</gene>
<protein>
    <submittedName>
        <fullName evidence="1">Uncharacterized protein</fullName>
    </submittedName>
</protein>
<sequence length="365" mass="41047">MAVTVKTPWRLRRKARWWVGEEAQNVNVYHAQSTLVLTTEIFAAAENDFDRLKSMSEGECDRCVSIAISINDGRASLPGRLRSGIFVDPKENIISFAKSGSPRLIPSKESLFLVFFADQWMENIGSRRFVIIKGKDCGVFARMFDLTGTDILEERLEEEEDGWTGGGIYIFRLSTYSTIRKGIIVRTRIHYPSNYGFMPEIHPNSYPDEVQASLGLCWADRMLYHKSFGLTDNKGVICARCSQDWCSGEMMRTNRDEYPHESRVVVTASRGRAGQTVEQYEAILSSDVQAKHVKPEDFDVVGYWLTPDPSAGIARLQFITKTHFDLIPSGCITCTTAGRLCGLPLAVDIPLTRPDQGCPNKVRPD</sequence>
<reference evidence="1" key="1">
    <citation type="submission" date="2025-02" db="EMBL/GenBank/DDBJ databases">
        <authorList>
            <consortium name="NCBI Genome Project"/>
        </authorList>
    </citation>
    <scope>NUCLEOTIDE SEQUENCE</scope>
</reference>
<reference evidence="1" key="2">
    <citation type="submission" date="2025-08" db="UniProtKB">
        <authorList>
            <consortium name="RefSeq"/>
        </authorList>
    </citation>
    <scope>IDENTIFICATION</scope>
</reference>
<dbReference type="KEGG" id="ang:An04g08260"/>
<dbReference type="GeneID" id="84591019"/>
<dbReference type="RefSeq" id="XP_059603684.1">
    <property type="nucleotide sequence ID" value="XM_059747697.1"/>
</dbReference>
<dbReference type="VEuPathDB" id="FungiDB:An04g08260"/>
<organism evidence="1">
    <name type="scientific">Aspergillus niger</name>
    <dbReference type="NCBI Taxonomy" id="5061"/>
    <lineage>
        <taxon>Eukaryota</taxon>
        <taxon>Fungi</taxon>
        <taxon>Dikarya</taxon>
        <taxon>Ascomycota</taxon>
        <taxon>Pezizomycotina</taxon>
        <taxon>Eurotiomycetes</taxon>
        <taxon>Eurotiomycetidae</taxon>
        <taxon>Eurotiales</taxon>
        <taxon>Aspergillaceae</taxon>
        <taxon>Aspergillus</taxon>
        <taxon>Aspergillus subgen. Circumdati</taxon>
    </lineage>
</organism>